<accession>A0ABR1SSY3</accession>
<reference evidence="2 3" key="1">
    <citation type="submission" date="2023-01" db="EMBL/GenBank/DDBJ databases">
        <title>Analysis of 21 Apiospora genomes using comparative genomics revels a genus with tremendous synthesis potential of carbohydrate active enzymes and secondary metabolites.</title>
        <authorList>
            <person name="Sorensen T."/>
        </authorList>
    </citation>
    <scope>NUCLEOTIDE SEQUENCE [LARGE SCALE GENOMIC DNA]</scope>
    <source>
        <strain evidence="2 3">CBS 20057</strain>
    </source>
</reference>
<sequence length="334" mass="37693">MMDVENVDGRLRRKETGNSLGQVPAFLPKSDLKRVQNCPNLFTEKYKDAVYQESVKMDGSAETIYFVCRDTPWYKSLADMPQGRFGVCTRRNDLPDARVTFKEVYQEEVHSHLRLPDERSGATELTLSTREKARANEFIAIRFTQFIAPPGIARRFRLVRSSRGYSNGSRRLVWPPYLCGIRVELKESRQPVINDRYTRATIRHASQEGRSGRLAANPYAPHLDRQVPSAPAKRAHVRVANPLSKLGEDVEDDGDIVASSPWVHPRPGPCRPCLFHQGPCHQGLQHARTATVALLDWVGDAKNRLDEKPVFRTKDQKHDADLGRAVGDGIRSSG</sequence>
<organism evidence="2 3">
    <name type="scientific">Apiospora marii</name>
    <dbReference type="NCBI Taxonomy" id="335849"/>
    <lineage>
        <taxon>Eukaryota</taxon>
        <taxon>Fungi</taxon>
        <taxon>Dikarya</taxon>
        <taxon>Ascomycota</taxon>
        <taxon>Pezizomycotina</taxon>
        <taxon>Sordariomycetes</taxon>
        <taxon>Xylariomycetidae</taxon>
        <taxon>Amphisphaeriales</taxon>
        <taxon>Apiosporaceae</taxon>
        <taxon>Apiospora</taxon>
    </lineage>
</organism>
<gene>
    <name evidence="2" type="ORF">PG991_000767</name>
</gene>
<keyword evidence="3" id="KW-1185">Reference proteome</keyword>
<proteinExistence type="predicted"/>
<protein>
    <submittedName>
        <fullName evidence="2">Uncharacterized protein</fullName>
    </submittedName>
</protein>
<evidence type="ECO:0000313" key="3">
    <source>
        <dbReference type="Proteomes" id="UP001396898"/>
    </source>
</evidence>
<dbReference type="Proteomes" id="UP001396898">
    <property type="component" value="Unassembled WGS sequence"/>
</dbReference>
<name>A0ABR1SSY3_9PEZI</name>
<feature type="compositionally biased region" description="Basic and acidic residues" evidence="1">
    <location>
        <begin position="311"/>
        <end position="322"/>
    </location>
</feature>
<evidence type="ECO:0000256" key="1">
    <source>
        <dbReference type="SAM" id="MobiDB-lite"/>
    </source>
</evidence>
<comment type="caution">
    <text evidence="2">The sequence shown here is derived from an EMBL/GenBank/DDBJ whole genome shotgun (WGS) entry which is preliminary data.</text>
</comment>
<evidence type="ECO:0000313" key="2">
    <source>
        <dbReference type="EMBL" id="KAK8037421.1"/>
    </source>
</evidence>
<feature type="region of interest" description="Disordered" evidence="1">
    <location>
        <begin position="311"/>
        <end position="334"/>
    </location>
</feature>
<dbReference type="EMBL" id="JAQQWI010000002">
    <property type="protein sequence ID" value="KAK8037421.1"/>
    <property type="molecule type" value="Genomic_DNA"/>
</dbReference>